<dbReference type="InterPro" id="IPR006638">
    <property type="entry name" value="Elp3/MiaA/NifB-like_rSAM"/>
</dbReference>
<dbReference type="Proteomes" id="UP000468668">
    <property type="component" value="Unassembled WGS sequence"/>
</dbReference>
<dbReference type="Pfam" id="PF04055">
    <property type="entry name" value="Radical_SAM"/>
    <property type="match status" value="1"/>
</dbReference>
<dbReference type="SFLD" id="SFLDG01095">
    <property type="entry name" value="Uncharacterised_Radical_SAM_Su"/>
    <property type="match status" value="1"/>
</dbReference>
<dbReference type="SUPFAM" id="SSF102114">
    <property type="entry name" value="Radical SAM enzymes"/>
    <property type="match status" value="1"/>
</dbReference>
<dbReference type="EMBL" id="WAJR01000005">
    <property type="protein sequence ID" value="KAB1641580.1"/>
    <property type="molecule type" value="Genomic_DNA"/>
</dbReference>
<comment type="cofactor">
    <cofactor evidence="1">
        <name>[4Fe-4S] cluster</name>
        <dbReference type="ChEBI" id="CHEBI:49883"/>
    </cofactor>
</comment>
<evidence type="ECO:0000256" key="2">
    <source>
        <dbReference type="ARBA" id="ARBA00022691"/>
    </source>
</evidence>
<keyword evidence="5" id="KW-0411">Iron-sulfur</keyword>
<name>A0A6N6NQ38_9ACTN</name>
<proteinExistence type="predicted"/>
<dbReference type="AlphaFoldDB" id="A0A6N6NQ38"/>
<evidence type="ECO:0000256" key="4">
    <source>
        <dbReference type="ARBA" id="ARBA00023004"/>
    </source>
</evidence>
<dbReference type="OrthoDB" id="9777636at2"/>
<sequence>MHYVESPHRLPYEMASGILQAEIGCSYNRCRFCSLCRKPGKDYRPAPCEEVEADLDELASYVRRPTRIYLYGGNPFGMPRDILIPLLERIREKLPEVKTIGGFCRVADVKAATDEDLATWARLGVQGLSIGAESAYDPALKFMRKPHTAADLEQQCARLSKVGIDYTLFYLAGIAGAGKCSEAARASAEVFSRINPLRINIMTLTVFDNADLAQDVASGAFTPAAEREIVLEIRDFIAGLSGCTSFIEAGHDTNMVHFDGVLPRDQEKMVLYLEQRAEIMNEEHMRLLRSRFRAL</sequence>
<protein>
    <submittedName>
        <fullName evidence="7">Radical SAM protein</fullName>
    </submittedName>
</protein>
<dbReference type="PROSITE" id="PS51918">
    <property type="entry name" value="RADICAL_SAM"/>
    <property type="match status" value="1"/>
</dbReference>
<gene>
    <name evidence="7" type="ORF">F8C90_03515</name>
</gene>
<organism evidence="7 8">
    <name type="scientific">Ellagibacter isourolithinifaciens</name>
    <dbReference type="NCBI Taxonomy" id="2137581"/>
    <lineage>
        <taxon>Bacteria</taxon>
        <taxon>Bacillati</taxon>
        <taxon>Actinomycetota</taxon>
        <taxon>Coriobacteriia</taxon>
        <taxon>Eggerthellales</taxon>
        <taxon>Eggerthellaceae</taxon>
        <taxon>Ellagibacter</taxon>
    </lineage>
</organism>
<reference evidence="7 8" key="1">
    <citation type="submission" date="2019-09" db="EMBL/GenBank/DDBJ databases">
        <title>Whole genome shotgun sequencing (WGS) of Ellagibacter isourolithinifaciens DSM 104140(T) and Adlercreutzia muris DSM 29508(T).</title>
        <authorList>
            <person name="Stoll D.A."/>
            <person name="Danylec N."/>
            <person name="Huch M."/>
        </authorList>
    </citation>
    <scope>NUCLEOTIDE SEQUENCE [LARGE SCALE GENOMIC DNA]</scope>
    <source>
        <strain evidence="7 8">DSM 104140</strain>
    </source>
</reference>
<keyword evidence="4" id="KW-0408">Iron</keyword>
<evidence type="ECO:0000256" key="3">
    <source>
        <dbReference type="ARBA" id="ARBA00022723"/>
    </source>
</evidence>
<keyword evidence="3" id="KW-0479">Metal-binding</keyword>
<dbReference type="GO" id="GO:0003824">
    <property type="term" value="F:catalytic activity"/>
    <property type="evidence" value="ECO:0007669"/>
    <property type="project" value="InterPro"/>
</dbReference>
<keyword evidence="2" id="KW-0949">S-adenosyl-L-methionine</keyword>
<keyword evidence="8" id="KW-1185">Reference proteome</keyword>
<dbReference type="InterPro" id="IPR058240">
    <property type="entry name" value="rSAM_sf"/>
</dbReference>
<evidence type="ECO:0000256" key="1">
    <source>
        <dbReference type="ARBA" id="ARBA00001966"/>
    </source>
</evidence>
<evidence type="ECO:0000313" key="8">
    <source>
        <dbReference type="Proteomes" id="UP000468668"/>
    </source>
</evidence>
<dbReference type="InterPro" id="IPR023404">
    <property type="entry name" value="rSAM_horseshoe"/>
</dbReference>
<dbReference type="PANTHER" id="PTHR43409:SF4">
    <property type="entry name" value="RADICAL SAM SUPERFAMILY PROTEIN"/>
    <property type="match status" value="1"/>
</dbReference>
<feature type="domain" description="Radical SAM core" evidence="6">
    <location>
        <begin position="9"/>
        <end position="241"/>
    </location>
</feature>
<dbReference type="GO" id="GO:0046872">
    <property type="term" value="F:metal ion binding"/>
    <property type="evidence" value="ECO:0007669"/>
    <property type="project" value="UniProtKB-KW"/>
</dbReference>
<dbReference type="InterPro" id="IPR051198">
    <property type="entry name" value="BchE-like"/>
</dbReference>
<evidence type="ECO:0000259" key="6">
    <source>
        <dbReference type="PROSITE" id="PS51918"/>
    </source>
</evidence>
<dbReference type="Gene3D" id="3.80.30.20">
    <property type="entry name" value="tm_1862 like domain"/>
    <property type="match status" value="1"/>
</dbReference>
<dbReference type="SFLD" id="SFLDS00029">
    <property type="entry name" value="Radical_SAM"/>
    <property type="match status" value="1"/>
</dbReference>
<dbReference type="InterPro" id="IPR007197">
    <property type="entry name" value="rSAM"/>
</dbReference>
<accession>A0A6N6NQ38</accession>
<comment type="caution">
    <text evidence="7">The sequence shown here is derived from an EMBL/GenBank/DDBJ whole genome shotgun (WGS) entry which is preliminary data.</text>
</comment>
<dbReference type="GO" id="GO:0051536">
    <property type="term" value="F:iron-sulfur cluster binding"/>
    <property type="evidence" value="ECO:0007669"/>
    <property type="project" value="UniProtKB-KW"/>
</dbReference>
<dbReference type="SMART" id="SM00729">
    <property type="entry name" value="Elp3"/>
    <property type="match status" value="1"/>
</dbReference>
<evidence type="ECO:0000256" key="5">
    <source>
        <dbReference type="ARBA" id="ARBA00023014"/>
    </source>
</evidence>
<evidence type="ECO:0000313" key="7">
    <source>
        <dbReference type="EMBL" id="KAB1641580.1"/>
    </source>
</evidence>
<dbReference type="PANTHER" id="PTHR43409">
    <property type="entry name" value="ANAEROBIC MAGNESIUM-PROTOPORPHYRIN IX MONOMETHYL ESTER CYCLASE-RELATED"/>
    <property type="match status" value="1"/>
</dbReference>
<dbReference type="SFLD" id="SFLDG01082">
    <property type="entry name" value="B12-binding_domain_containing"/>
    <property type="match status" value="1"/>
</dbReference>